<reference evidence="3" key="1">
    <citation type="journal article" date="2013" name="Genetics">
        <title>The draft genome and transcriptome of Panagrellus redivivus are shaped by the harsh demands of a free-living lifestyle.</title>
        <authorList>
            <person name="Srinivasan J."/>
            <person name="Dillman A.R."/>
            <person name="Macchietto M.G."/>
            <person name="Heikkinen L."/>
            <person name="Lakso M."/>
            <person name="Fracchia K.M."/>
            <person name="Antoshechkin I."/>
            <person name="Mortazavi A."/>
            <person name="Wong G."/>
            <person name="Sternberg P.W."/>
        </authorList>
    </citation>
    <scope>NUCLEOTIDE SEQUENCE [LARGE SCALE GENOMIC DNA]</scope>
    <source>
        <strain evidence="3">MT8872</strain>
    </source>
</reference>
<evidence type="ECO:0000313" key="4">
    <source>
        <dbReference type="WBParaSite" id="Pan_g8515.t1"/>
    </source>
</evidence>
<dbReference type="InterPro" id="IPR050309">
    <property type="entry name" value="Type-B_Carboxylest/Lipase"/>
</dbReference>
<dbReference type="Proteomes" id="UP000492821">
    <property type="component" value="Unassembled WGS sequence"/>
</dbReference>
<name>A0A7E4WA83_PANRE</name>
<protein>
    <submittedName>
        <fullName evidence="4">COesterase domain-containing protein</fullName>
    </submittedName>
</protein>
<dbReference type="Pfam" id="PF00135">
    <property type="entry name" value="COesterase"/>
    <property type="match status" value="1"/>
</dbReference>
<feature type="signal peptide" evidence="1">
    <location>
        <begin position="1"/>
        <end position="16"/>
    </location>
</feature>
<feature type="domain" description="Carboxylesterase type B" evidence="2">
    <location>
        <begin position="44"/>
        <end position="550"/>
    </location>
</feature>
<evidence type="ECO:0000259" key="2">
    <source>
        <dbReference type="Pfam" id="PF00135"/>
    </source>
</evidence>
<dbReference type="PANTHER" id="PTHR11559">
    <property type="entry name" value="CARBOXYLESTERASE"/>
    <property type="match status" value="1"/>
</dbReference>
<dbReference type="WBParaSite" id="Pan_g8515.t1">
    <property type="protein sequence ID" value="Pan_g8515.t1"/>
    <property type="gene ID" value="Pan_g8515"/>
</dbReference>
<reference evidence="4" key="2">
    <citation type="submission" date="2020-10" db="UniProtKB">
        <authorList>
            <consortium name="WormBaseParasite"/>
        </authorList>
    </citation>
    <scope>IDENTIFICATION</scope>
</reference>
<proteinExistence type="predicted"/>
<dbReference type="AlphaFoldDB" id="A0A7E4WA83"/>
<sequence>MMTVTDWPSLFQTALRVVCFLCVTPDNEHQNPSLTSDNRPITGPTVITPYGPINGIVFAATNITAEAFLGIPYAKPPVGNLRFQKPEAPEKWTRALNGSEYGPRCVSEPNQNTASEDCLSLNIIRPRQSNSNDKYPVIVWIHGGGFESGSARDFHIEDFADRFVSAGVIVVTINYRLGVFGYLSTGNDAALGNYGLWDQVQALTFIQEMIPSFGGDPKQVTAFGQSAGGASVSWLTLRPETESLFSKAISMSGSAQAVWANTDGTVQSSRAVIREIGCDKVEDLPKCLQNVPEGIILNATQTAISPRFETPDFSVWNPRLDGDFIRDNTFKGAIQNAPKRPHLFGLNSQESTHFAISYSNDPRAKYLPIPHYKVDNYSRTDFADAIKYVLGTKDVFGNHAKEASEDIIDWYKIHGNYTHDIFAQRYVQVFSDIQFNVPTLREAVRKAKAGNQNIYVYKNNYVIDADKNIDGSTHASDLNVLIYGLKKNPQLTREFAELVVNFVKTGQPYTSHVTAHPVDPSKSTKIPFVQIDVPQITGEADLWSERLEFWDDLAAKYGFDWPLGSKTEELIT</sequence>
<accession>A0A7E4WA83</accession>
<evidence type="ECO:0000313" key="3">
    <source>
        <dbReference type="Proteomes" id="UP000492821"/>
    </source>
</evidence>
<dbReference type="InterPro" id="IPR029058">
    <property type="entry name" value="AB_hydrolase_fold"/>
</dbReference>
<keyword evidence="3" id="KW-1185">Reference proteome</keyword>
<dbReference type="Gene3D" id="3.40.50.1820">
    <property type="entry name" value="alpha/beta hydrolase"/>
    <property type="match status" value="1"/>
</dbReference>
<feature type="chain" id="PRO_5028938949" evidence="1">
    <location>
        <begin position="17"/>
        <end position="572"/>
    </location>
</feature>
<dbReference type="SUPFAM" id="SSF53474">
    <property type="entry name" value="alpha/beta-Hydrolases"/>
    <property type="match status" value="1"/>
</dbReference>
<keyword evidence="1" id="KW-0732">Signal</keyword>
<evidence type="ECO:0000256" key="1">
    <source>
        <dbReference type="SAM" id="SignalP"/>
    </source>
</evidence>
<dbReference type="InterPro" id="IPR002018">
    <property type="entry name" value="CarbesteraseB"/>
</dbReference>
<organism evidence="3 4">
    <name type="scientific">Panagrellus redivivus</name>
    <name type="common">Microworm</name>
    <dbReference type="NCBI Taxonomy" id="6233"/>
    <lineage>
        <taxon>Eukaryota</taxon>
        <taxon>Metazoa</taxon>
        <taxon>Ecdysozoa</taxon>
        <taxon>Nematoda</taxon>
        <taxon>Chromadorea</taxon>
        <taxon>Rhabditida</taxon>
        <taxon>Tylenchina</taxon>
        <taxon>Panagrolaimomorpha</taxon>
        <taxon>Panagrolaimoidea</taxon>
        <taxon>Panagrolaimidae</taxon>
        <taxon>Panagrellus</taxon>
    </lineage>
</organism>